<dbReference type="AlphaFoldDB" id="A0A523W8D9"/>
<dbReference type="PANTHER" id="PTHR13929">
    <property type="entry name" value="1,4-DIHYDROXY-2-NAPHTHOATE OCTAPRENYLTRANSFERASE"/>
    <property type="match status" value="1"/>
</dbReference>
<evidence type="ECO:0000256" key="8">
    <source>
        <dbReference type="HAMAP-Rule" id="MF_01937"/>
    </source>
</evidence>
<dbReference type="Gene3D" id="1.10.357.140">
    <property type="entry name" value="UbiA prenyltransferase"/>
    <property type="match status" value="1"/>
</dbReference>
<accession>A0A523W8D9</accession>
<proteinExistence type="inferred from homology"/>
<dbReference type="InterPro" id="IPR000537">
    <property type="entry name" value="UbiA_prenyltransferase"/>
</dbReference>
<evidence type="ECO:0000256" key="5">
    <source>
        <dbReference type="ARBA" id="ARBA00022692"/>
    </source>
</evidence>
<evidence type="ECO:0000256" key="2">
    <source>
        <dbReference type="ARBA" id="ARBA00022428"/>
    </source>
</evidence>
<feature type="transmembrane region" description="Helical" evidence="8">
    <location>
        <begin position="176"/>
        <end position="197"/>
    </location>
</feature>
<reference evidence="10 11" key="1">
    <citation type="submission" date="2019-03" db="EMBL/GenBank/DDBJ databases">
        <title>Metabolic potential of uncultured bacteria and archaea associated with petroleum seepage in deep-sea sediments.</title>
        <authorList>
            <person name="Dong X."/>
            <person name="Hubert C."/>
        </authorList>
    </citation>
    <scope>NUCLEOTIDE SEQUENCE [LARGE SCALE GENOMIC DNA]</scope>
    <source>
        <strain evidence="10">E29_bin52</strain>
    </source>
</reference>
<dbReference type="Proteomes" id="UP000319130">
    <property type="component" value="Unassembled WGS sequence"/>
</dbReference>
<dbReference type="Pfam" id="PF01040">
    <property type="entry name" value="UbiA"/>
    <property type="match status" value="1"/>
</dbReference>
<evidence type="ECO:0000256" key="6">
    <source>
        <dbReference type="ARBA" id="ARBA00022989"/>
    </source>
</evidence>
<feature type="transmembrane region" description="Helical" evidence="8">
    <location>
        <begin position="16"/>
        <end position="35"/>
    </location>
</feature>
<dbReference type="GO" id="GO:0009234">
    <property type="term" value="P:menaquinone biosynthetic process"/>
    <property type="evidence" value="ECO:0007669"/>
    <property type="project" value="UniProtKB-UniRule"/>
</dbReference>
<gene>
    <name evidence="8 10" type="primary">menA</name>
    <name evidence="10" type="ORF">E3J48_02650</name>
</gene>
<sequence length="309" mass="33944">MIERLQLKVWIRATRAPFFQAVIVPSLLGAAIVWSRTGIFYWQYFLLATLGVIFINAGTNLANDYFDHQSRSDDINKEATPFSGGSRVIQENLIAPGKIYQASLIFFGLAALIGLYLAFVRGLVVLLIGILGVLLGYFYTASPMRIGYRGWGEFVVGLNCGPLVVAGAYYVQAQTLSPEALFISIPVGLLIAAVLYINEFPDYTCDKAAGKDTLIVKVGRKRARKGFYFLLMGAYVCIILGAILRIVPWTVLLSLLTFPLAWKAMKIAHSNYANTQGIIPAMSSTVTIHLTAGLLLSLGYVIAKIFTWI</sequence>
<feature type="transmembrane region" description="Helical" evidence="8">
    <location>
        <begin position="278"/>
        <end position="303"/>
    </location>
</feature>
<name>A0A523W8D9_UNCAE</name>
<comment type="subcellular location">
    <subcellularLocation>
        <location evidence="8">Cell membrane</location>
        <topology evidence="8">Multi-pass membrane protein</topology>
    </subcellularLocation>
    <subcellularLocation>
        <location evidence="1">Membrane</location>
        <topology evidence="1">Multi-pass membrane protein</topology>
    </subcellularLocation>
</comment>
<dbReference type="EC" id="2.5.1.74" evidence="8 9"/>
<comment type="function">
    <text evidence="8">Conversion of 1,4-dihydroxy-2-naphthoate (DHNA) to demethylmenaquinone (DMK).</text>
</comment>
<protein>
    <recommendedName>
        <fullName evidence="8 9">1,4-dihydroxy-2-naphthoate octaprenyltransferase</fullName>
        <shortName evidence="8">DHNA-octaprenyltransferase</shortName>
        <ecNumber evidence="8 9">2.5.1.74</ecNumber>
    </recommendedName>
</protein>
<dbReference type="PANTHER" id="PTHR13929:SF0">
    <property type="entry name" value="UBIA PRENYLTRANSFERASE DOMAIN-CONTAINING PROTEIN 1"/>
    <property type="match status" value="1"/>
</dbReference>
<feature type="transmembrane region" description="Helical" evidence="8">
    <location>
        <begin position="123"/>
        <end position="139"/>
    </location>
</feature>
<dbReference type="PIRSF" id="PIRSF005355">
    <property type="entry name" value="UBIAD1"/>
    <property type="match status" value="1"/>
</dbReference>
<dbReference type="GO" id="GO:0046428">
    <property type="term" value="F:1,4-dihydroxy-2-naphthoate polyprenyltransferase activity"/>
    <property type="evidence" value="ECO:0007669"/>
    <property type="project" value="UniProtKB-UniRule"/>
</dbReference>
<comment type="catalytic activity">
    <reaction evidence="8">
        <text>an all-trans-polyprenyl diphosphate + 1,4-dihydroxy-2-naphthoate + H(+) = a 2-demethylmenaquinol + CO2 + diphosphate</text>
        <dbReference type="Rhea" id="RHEA:26478"/>
        <dbReference type="Rhea" id="RHEA-COMP:9563"/>
        <dbReference type="Rhea" id="RHEA-COMP:9564"/>
        <dbReference type="ChEBI" id="CHEBI:11173"/>
        <dbReference type="ChEBI" id="CHEBI:15378"/>
        <dbReference type="ChEBI" id="CHEBI:16526"/>
        <dbReference type="ChEBI" id="CHEBI:33019"/>
        <dbReference type="ChEBI" id="CHEBI:55437"/>
        <dbReference type="ChEBI" id="CHEBI:58914"/>
        <dbReference type="EC" id="2.5.1.74"/>
    </reaction>
</comment>
<dbReference type="CDD" id="cd13962">
    <property type="entry name" value="PT_UbiA_UBIAD1"/>
    <property type="match status" value="1"/>
</dbReference>
<dbReference type="InterPro" id="IPR004657">
    <property type="entry name" value="MenA"/>
</dbReference>
<evidence type="ECO:0000256" key="3">
    <source>
        <dbReference type="ARBA" id="ARBA00022475"/>
    </source>
</evidence>
<keyword evidence="6 8" id="KW-1133">Transmembrane helix</keyword>
<feature type="transmembrane region" description="Helical" evidence="8">
    <location>
        <begin position="151"/>
        <end position="170"/>
    </location>
</feature>
<keyword evidence="5 8" id="KW-0812">Transmembrane</keyword>
<evidence type="ECO:0000313" key="10">
    <source>
        <dbReference type="EMBL" id="TET63306.1"/>
    </source>
</evidence>
<comment type="pathway">
    <text evidence="8">Quinol/quinone metabolism; menaquinone biosynthesis; menaquinol from 1,4-dihydroxy-2-naphthoate: step 1/2.</text>
</comment>
<keyword evidence="3 8" id="KW-1003">Cell membrane</keyword>
<dbReference type="NCBIfam" id="TIGR00751">
    <property type="entry name" value="menA"/>
    <property type="match status" value="1"/>
</dbReference>
<evidence type="ECO:0000313" key="11">
    <source>
        <dbReference type="Proteomes" id="UP000319130"/>
    </source>
</evidence>
<keyword evidence="4 8" id="KW-0808">Transferase</keyword>
<feature type="transmembrane region" description="Helical" evidence="8">
    <location>
        <begin position="41"/>
        <end position="62"/>
    </location>
</feature>
<dbReference type="InterPro" id="IPR044878">
    <property type="entry name" value="UbiA_sf"/>
</dbReference>
<dbReference type="HAMAP" id="MF_01937">
    <property type="entry name" value="MenA_1"/>
    <property type="match status" value="1"/>
</dbReference>
<evidence type="ECO:0000256" key="4">
    <source>
        <dbReference type="ARBA" id="ARBA00022679"/>
    </source>
</evidence>
<evidence type="ECO:0000256" key="9">
    <source>
        <dbReference type="NCBIfam" id="TIGR00751"/>
    </source>
</evidence>
<dbReference type="GO" id="GO:0042371">
    <property type="term" value="P:vitamin K biosynthetic process"/>
    <property type="evidence" value="ECO:0007669"/>
    <property type="project" value="TreeGrafter"/>
</dbReference>
<comment type="caution">
    <text evidence="10">The sequence shown here is derived from an EMBL/GenBank/DDBJ whole genome shotgun (WGS) entry which is preliminary data.</text>
</comment>
<keyword evidence="2 8" id="KW-0474">Menaquinone biosynthesis</keyword>
<evidence type="ECO:0000256" key="1">
    <source>
        <dbReference type="ARBA" id="ARBA00004141"/>
    </source>
</evidence>
<feature type="transmembrane region" description="Helical" evidence="8">
    <location>
        <begin position="227"/>
        <end position="258"/>
    </location>
</feature>
<dbReference type="EMBL" id="SOIZ01000111">
    <property type="protein sequence ID" value="TET63306.1"/>
    <property type="molecule type" value="Genomic_DNA"/>
</dbReference>
<evidence type="ECO:0000256" key="7">
    <source>
        <dbReference type="ARBA" id="ARBA00023136"/>
    </source>
</evidence>
<dbReference type="InterPro" id="IPR026046">
    <property type="entry name" value="UBIAD1"/>
</dbReference>
<comment type="similarity">
    <text evidence="8">Belongs to the MenA family. Type 1 subfamily.</text>
</comment>
<organism evidence="10 11">
    <name type="scientific">Aerophobetes bacterium</name>
    <dbReference type="NCBI Taxonomy" id="2030807"/>
    <lineage>
        <taxon>Bacteria</taxon>
        <taxon>Candidatus Aerophobota</taxon>
    </lineage>
</organism>
<keyword evidence="7 8" id="KW-0472">Membrane</keyword>
<dbReference type="UniPathway" id="UPA00079">
    <property type="reaction ID" value="UER00168"/>
</dbReference>
<dbReference type="GO" id="GO:0005886">
    <property type="term" value="C:plasma membrane"/>
    <property type="evidence" value="ECO:0007669"/>
    <property type="project" value="UniProtKB-SubCell"/>
</dbReference>
<feature type="transmembrane region" description="Helical" evidence="8">
    <location>
        <begin position="99"/>
        <end position="117"/>
    </location>
</feature>